<comment type="subcellular location">
    <subcellularLocation>
        <location evidence="1 13">Cytoplasm</location>
    </subcellularLocation>
</comment>
<dbReference type="Gene3D" id="3.30.1300.10">
    <property type="entry name" value="Pantoate-beta-alanine ligase, C-terminal domain"/>
    <property type="match status" value="1"/>
</dbReference>
<feature type="active site" description="Proton donor" evidence="13">
    <location>
        <position position="34"/>
    </location>
</feature>
<dbReference type="NCBIfam" id="TIGR00125">
    <property type="entry name" value="cyt_tran_rel"/>
    <property type="match status" value="1"/>
</dbReference>
<dbReference type="Proteomes" id="UP000050430">
    <property type="component" value="Unassembled WGS sequence"/>
</dbReference>
<reference evidence="14 15" key="1">
    <citation type="submission" date="2015-07" db="EMBL/GenBank/DDBJ databases">
        <title>Genome sequence of Leptolinea tardivitalis DSM 16556.</title>
        <authorList>
            <person name="Hemp J."/>
            <person name="Ward L.M."/>
            <person name="Pace L.A."/>
            <person name="Fischer W.W."/>
        </authorList>
    </citation>
    <scope>NUCLEOTIDE SEQUENCE [LARGE SCALE GENOMIC DNA]</scope>
    <source>
        <strain evidence="14 15">YMTK-2</strain>
    </source>
</reference>
<keyword evidence="7 13" id="KW-0436">Ligase</keyword>
<dbReference type="STRING" id="229920.ADM99_09500"/>
<dbReference type="HAMAP" id="MF_00158">
    <property type="entry name" value="PanC"/>
    <property type="match status" value="1"/>
</dbReference>
<evidence type="ECO:0000256" key="2">
    <source>
        <dbReference type="ARBA" id="ARBA00004990"/>
    </source>
</evidence>
<evidence type="ECO:0000256" key="9">
    <source>
        <dbReference type="ARBA" id="ARBA00022741"/>
    </source>
</evidence>
<comment type="catalytic activity">
    <reaction evidence="11 13">
        <text>(R)-pantoate + beta-alanine + ATP = (R)-pantothenate + AMP + diphosphate + H(+)</text>
        <dbReference type="Rhea" id="RHEA:10912"/>
        <dbReference type="ChEBI" id="CHEBI:15378"/>
        <dbReference type="ChEBI" id="CHEBI:15980"/>
        <dbReference type="ChEBI" id="CHEBI:29032"/>
        <dbReference type="ChEBI" id="CHEBI:30616"/>
        <dbReference type="ChEBI" id="CHEBI:33019"/>
        <dbReference type="ChEBI" id="CHEBI:57966"/>
        <dbReference type="ChEBI" id="CHEBI:456215"/>
        <dbReference type="EC" id="6.3.2.1"/>
    </reaction>
</comment>
<dbReference type="FunFam" id="3.30.1300.10:FF:000001">
    <property type="entry name" value="Pantothenate synthetase"/>
    <property type="match status" value="1"/>
</dbReference>
<feature type="binding site" evidence="13">
    <location>
        <begin position="144"/>
        <end position="147"/>
    </location>
    <ligand>
        <name>ATP</name>
        <dbReference type="ChEBI" id="CHEBI:30616"/>
    </ligand>
</feature>
<keyword evidence="15" id="KW-1185">Reference proteome</keyword>
<comment type="pathway">
    <text evidence="2 13">Cofactor biosynthesis; (R)-pantothenate biosynthesis; (R)-pantothenate from (R)-pantoate and beta-alanine: step 1/1.</text>
</comment>
<dbReference type="RefSeq" id="WP_062420282.1">
    <property type="nucleotide sequence ID" value="NZ_BBYA01000001.1"/>
</dbReference>
<evidence type="ECO:0000256" key="4">
    <source>
        <dbReference type="ARBA" id="ARBA00012219"/>
    </source>
</evidence>
<sequence length="288" mass="31802">MEIVRTLEELHAARKKLEGTVGLVPTMGFLHAGHISLVKKAAETCSHVVVSIFVNPTQFGPTEDFAAYPRDLDKDVALLKEAGVDIVWAPTEDVMYPAGYQTYITVEDVTRVLEGAMRPTHFKGVTTVVAKLFNAVQPDKAFFGQKDAQQVVVLSRMVKDLNYNLEMVVCPIVREQDGLALSSRNTYLDTAQRKAAVVLSRSLRKARAVFASGERSSRVIRAEMDTLFAAEPLVKVQYISIADPDTLQEVEKIDRLALVSMAVYVGKTRLIDNTILGKIDTGLDDLHP</sequence>
<dbReference type="GO" id="GO:0004592">
    <property type="term" value="F:pantoate-beta-alanine ligase activity"/>
    <property type="evidence" value="ECO:0007669"/>
    <property type="project" value="UniProtKB-UniRule"/>
</dbReference>
<feature type="binding site" evidence="13">
    <location>
        <position position="173"/>
    </location>
    <ligand>
        <name>ATP</name>
        <dbReference type="ChEBI" id="CHEBI:30616"/>
    </ligand>
</feature>
<gene>
    <name evidence="13" type="primary">panC</name>
    <name evidence="14" type="ORF">ADM99_09500</name>
</gene>
<evidence type="ECO:0000313" key="14">
    <source>
        <dbReference type="EMBL" id="KPL71692.1"/>
    </source>
</evidence>
<evidence type="ECO:0000256" key="5">
    <source>
        <dbReference type="ARBA" id="ARBA00014155"/>
    </source>
</evidence>
<dbReference type="GO" id="GO:0015940">
    <property type="term" value="P:pantothenate biosynthetic process"/>
    <property type="evidence" value="ECO:0007669"/>
    <property type="project" value="UniProtKB-UniRule"/>
</dbReference>
<dbReference type="Pfam" id="PF02569">
    <property type="entry name" value="Pantoate_ligase"/>
    <property type="match status" value="1"/>
</dbReference>
<name>A0A0P6XQH1_9CHLR</name>
<feature type="binding site" evidence="13">
    <location>
        <begin position="27"/>
        <end position="34"/>
    </location>
    <ligand>
        <name>ATP</name>
        <dbReference type="ChEBI" id="CHEBI:30616"/>
    </ligand>
</feature>
<dbReference type="PATRIC" id="fig|229920.5.peg.1808"/>
<keyword evidence="6 13" id="KW-0963">Cytoplasm</keyword>
<evidence type="ECO:0000313" key="15">
    <source>
        <dbReference type="Proteomes" id="UP000050430"/>
    </source>
</evidence>
<evidence type="ECO:0000256" key="10">
    <source>
        <dbReference type="ARBA" id="ARBA00022840"/>
    </source>
</evidence>
<feature type="binding site" evidence="13">
    <location>
        <begin position="181"/>
        <end position="184"/>
    </location>
    <ligand>
        <name>ATP</name>
        <dbReference type="ChEBI" id="CHEBI:30616"/>
    </ligand>
</feature>
<keyword evidence="9 13" id="KW-0547">Nucleotide-binding</keyword>
<evidence type="ECO:0000256" key="11">
    <source>
        <dbReference type="ARBA" id="ARBA00048258"/>
    </source>
</evidence>
<dbReference type="FunFam" id="3.40.50.620:FF:000114">
    <property type="entry name" value="Pantothenate synthetase"/>
    <property type="match status" value="1"/>
</dbReference>
<keyword evidence="8 13" id="KW-0566">Pantothenate biosynthesis</keyword>
<organism evidence="14 15">
    <name type="scientific">Leptolinea tardivitalis</name>
    <dbReference type="NCBI Taxonomy" id="229920"/>
    <lineage>
        <taxon>Bacteria</taxon>
        <taxon>Bacillati</taxon>
        <taxon>Chloroflexota</taxon>
        <taxon>Anaerolineae</taxon>
        <taxon>Anaerolineales</taxon>
        <taxon>Anaerolineaceae</taxon>
        <taxon>Leptolinea</taxon>
    </lineage>
</organism>
<feature type="binding site" evidence="13">
    <location>
        <position position="150"/>
    </location>
    <ligand>
        <name>(R)-pantoate</name>
        <dbReference type="ChEBI" id="CHEBI:15980"/>
    </ligand>
</feature>
<dbReference type="EC" id="6.3.2.1" evidence="4 13"/>
<dbReference type="SUPFAM" id="SSF52374">
    <property type="entry name" value="Nucleotidylyl transferase"/>
    <property type="match status" value="1"/>
</dbReference>
<dbReference type="UniPathway" id="UPA00028">
    <property type="reaction ID" value="UER00005"/>
</dbReference>
<evidence type="ECO:0000256" key="13">
    <source>
        <dbReference type="HAMAP-Rule" id="MF_00158"/>
    </source>
</evidence>
<dbReference type="AlphaFoldDB" id="A0A0P6XQH1"/>
<dbReference type="GO" id="GO:0005524">
    <property type="term" value="F:ATP binding"/>
    <property type="evidence" value="ECO:0007669"/>
    <property type="project" value="UniProtKB-KW"/>
</dbReference>
<comment type="similarity">
    <text evidence="3 13">Belongs to the pantothenate synthetase family.</text>
</comment>
<proteinExistence type="inferred from homology"/>
<protein>
    <recommendedName>
        <fullName evidence="5 13">Pantothenate synthetase</fullName>
        <shortName evidence="13">PS</shortName>
        <ecNumber evidence="4 13">6.3.2.1</ecNumber>
    </recommendedName>
    <alternativeName>
        <fullName evidence="13">Pantoate--beta-alanine ligase</fullName>
    </alternativeName>
    <alternativeName>
        <fullName evidence="13">Pantoate-activating enzyme</fullName>
    </alternativeName>
</protein>
<keyword evidence="10 13" id="KW-0067">ATP-binding</keyword>
<evidence type="ECO:0000256" key="3">
    <source>
        <dbReference type="ARBA" id="ARBA00009256"/>
    </source>
</evidence>
<comment type="miscellaneous">
    <text evidence="13">The reaction proceeds by a bi uni uni bi ping pong mechanism.</text>
</comment>
<evidence type="ECO:0000256" key="7">
    <source>
        <dbReference type="ARBA" id="ARBA00022598"/>
    </source>
</evidence>
<evidence type="ECO:0000256" key="1">
    <source>
        <dbReference type="ARBA" id="ARBA00004496"/>
    </source>
</evidence>
<dbReference type="EMBL" id="LGCK01000010">
    <property type="protein sequence ID" value="KPL71692.1"/>
    <property type="molecule type" value="Genomic_DNA"/>
</dbReference>
<comment type="caution">
    <text evidence="14">The sequence shown here is derived from an EMBL/GenBank/DDBJ whole genome shotgun (WGS) entry which is preliminary data.</text>
</comment>
<dbReference type="CDD" id="cd00560">
    <property type="entry name" value="PanC"/>
    <property type="match status" value="1"/>
</dbReference>
<dbReference type="Gene3D" id="3.40.50.620">
    <property type="entry name" value="HUPs"/>
    <property type="match status" value="1"/>
</dbReference>
<dbReference type="InterPro" id="IPR003721">
    <property type="entry name" value="Pantoate_ligase"/>
</dbReference>
<dbReference type="PANTHER" id="PTHR21299">
    <property type="entry name" value="CYTIDYLATE KINASE/PANTOATE-BETA-ALANINE LIGASE"/>
    <property type="match status" value="1"/>
</dbReference>
<evidence type="ECO:0000256" key="6">
    <source>
        <dbReference type="ARBA" id="ARBA00022490"/>
    </source>
</evidence>
<comment type="subunit">
    <text evidence="13">Homodimer.</text>
</comment>
<evidence type="ECO:0000256" key="8">
    <source>
        <dbReference type="ARBA" id="ARBA00022655"/>
    </source>
</evidence>
<accession>A0A0P6XQH1</accession>
<dbReference type="GO" id="GO:0005829">
    <property type="term" value="C:cytosol"/>
    <property type="evidence" value="ECO:0007669"/>
    <property type="project" value="TreeGrafter"/>
</dbReference>
<feature type="binding site" evidence="13">
    <location>
        <position position="58"/>
    </location>
    <ligand>
        <name>beta-alanine</name>
        <dbReference type="ChEBI" id="CHEBI:57966"/>
    </ligand>
</feature>
<dbReference type="NCBIfam" id="TIGR00018">
    <property type="entry name" value="panC"/>
    <property type="match status" value="1"/>
</dbReference>
<evidence type="ECO:0000256" key="12">
    <source>
        <dbReference type="ARBA" id="ARBA00055042"/>
    </source>
</evidence>
<dbReference type="InterPro" id="IPR014729">
    <property type="entry name" value="Rossmann-like_a/b/a_fold"/>
</dbReference>
<dbReference type="PANTHER" id="PTHR21299:SF1">
    <property type="entry name" value="PANTOATE--BETA-ALANINE LIGASE"/>
    <property type="match status" value="1"/>
</dbReference>
<feature type="binding site" evidence="13">
    <location>
        <position position="58"/>
    </location>
    <ligand>
        <name>(R)-pantoate</name>
        <dbReference type="ChEBI" id="CHEBI:15980"/>
    </ligand>
</feature>
<dbReference type="InterPro" id="IPR042176">
    <property type="entry name" value="Pantoate_ligase_C"/>
</dbReference>
<dbReference type="OrthoDB" id="9773087at2"/>
<comment type="function">
    <text evidence="12 13">Catalyzes the condensation of pantoate with beta-alanine in an ATP-dependent reaction via a pantoyl-adenylate intermediate.</text>
</comment>
<dbReference type="InterPro" id="IPR004821">
    <property type="entry name" value="Cyt_trans-like"/>
</dbReference>